<dbReference type="Pfam" id="PF12796">
    <property type="entry name" value="Ank_2"/>
    <property type="match status" value="1"/>
</dbReference>
<proteinExistence type="predicted"/>
<gene>
    <name evidence="1" type="ORF">M9Y10_035707</name>
</gene>
<evidence type="ECO:0000313" key="1">
    <source>
        <dbReference type="EMBL" id="KAK8838284.1"/>
    </source>
</evidence>
<dbReference type="Gene3D" id="1.25.40.20">
    <property type="entry name" value="Ankyrin repeat-containing domain"/>
    <property type="match status" value="1"/>
</dbReference>
<name>A0ABR2GWJ8_9EUKA</name>
<dbReference type="SMART" id="SM00248">
    <property type="entry name" value="ANK"/>
    <property type="match status" value="2"/>
</dbReference>
<dbReference type="SUPFAM" id="SSF48403">
    <property type="entry name" value="Ankyrin repeat"/>
    <property type="match status" value="1"/>
</dbReference>
<sequence length="99" mass="11573">MAKLFLQQKDVNVNIHVENKMLPPIFAAIDNDNTEFLQLLLERDDIDVNEIVKDGINEYTPLSYAFHNKRKKAFYFLVNHPKVDINMQIENDESIIIVV</sequence>
<reference evidence="1 2" key="1">
    <citation type="submission" date="2024-04" db="EMBL/GenBank/DDBJ databases">
        <title>Tritrichomonas musculus Genome.</title>
        <authorList>
            <person name="Alves-Ferreira E."/>
            <person name="Grigg M."/>
            <person name="Lorenzi H."/>
            <person name="Galac M."/>
        </authorList>
    </citation>
    <scope>NUCLEOTIDE SEQUENCE [LARGE SCALE GENOMIC DNA]</scope>
    <source>
        <strain evidence="1 2">EAF2021</strain>
    </source>
</reference>
<keyword evidence="2" id="KW-1185">Reference proteome</keyword>
<dbReference type="InterPro" id="IPR002110">
    <property type="entry name" value="Ankyrin_rpt"/>
</dbReference>
<accession>A0ABR2GWJ8</accession>
<dbReference type="Proteomes" id="UP001470230">
    <property type="component" value="Unassembled WGS sequence"/>
</dbReference>
<protein>
    <submittedName>
        <fullName evidence="1">Ankyrin repeat and SAM domain-containing protein 6</fullName>
    </submittedName>
</protein>
<organism evidence="1 2">
    <name type="scientific">Tritrichomonas musculus</name>
    <dbReference type="NCBI Taxonomy" id="1915356"/>
    <lineage>
        <taxon>Eukaryota</taxon>
        <taxon>Metamonada</taxon>
        <taxon>Parabasalia</taxon>
        <taxon>Tritrichomonadida</taxon>
        <taxon>Tritrichomonadidae</taxon>
        <taxon>Tritrichomonas</taxon>
    </lineage>
</organism>
<dbReference type="EMBL" id="JAPFFF010000056">
    <property type="protein sequence ID" value="KAK8838284.1"/>
    <property type="molecule type" value="Genomic_DNA"/>
</dbReference>
<comment type="caution">
    <text evidence="1">The sequence shown here is derived from an EMBL/GenBank/DDBJ whole genome shotgun (WGS) entry which is preliminary data.</text>
</comment>
<dbReference type="InterPro" id="IPR036770">
    <property type="entry name" value="Ankyrin_rpt-contain_sf"/>
</dbReference>
<evidence type="ECO:0000313" key="2">
    <source>
        <dbReference type="Proteomes" id="UP001470230"/>
    </source>
</evidence>